<feature type="domain" description="Peptidase M3A/M3B catalytic" evidence="7">
    <location>
        <begin position="13"/>
        <end position="95"/>
    </location>
</feature>
<dbReference type="AlphaFoldDB" id="A0AAE0FU49"/>
<dbReference type="SUPFAM" id="SSF55486">
    <property type="entry name" value="Metalloproteases ('zincins'), catalytic domain"/>
    <property type="match status" value="1"/>
</dbReference>
<evidence type="ECO:0000256" key="3">
    <source>
        <dbReference type="ARBA" id="ARBA00022801"/>
    </source>
</evidence>
<keyword evidence="2 6" id="KW-0479">Metal-binding</keyword>
<comment type="caution">
    <text evidence="8">The sequence shown here is derived from an EMBL/GenBank/DDBJ whole genome shotgun (WGS) entry which is preliminary data.</text>
</comment>
<dbReference type="InterPro" id="IPR045090">
    <property type="entry name" value="Pept_M3A_M3B"/>
</dbReference>
<dbReference type="EMBL" id="LGRX02013747">
    <property type="protein sequence ID" value="KAK3265688.1"/>
    <property type="molecule type" value="Genomic_DNA"/>
</dbReference>
<keyword evidence="3 6" id="KW-0378">Hydrolase</keyword>
<keyword evidence="1 6" id="KW-0645">Protease</keyword>
<protein>
    <recommendedName>
        <fullName evidence="7">Peptidase M3A/M3B catalytic domain-containing protein</fullName>
    </recommendedName>
</protein>
<dbReference type="GO" id="GO:0046872">
    <property type="term" value="F:metal ion binding"/>
    <property type="evidence" value="ECO:0007669"/>
    <property type="project" value="UniProtKB-UniRule"/>
</dbReference>
<dbReference type="GO" id="GO:0006518">
    <property type="term" value="P:peptide metabolic process"/>
    <property type="evidence" value="ECO:0007669"/>
    <property type="project" value="TreeGrafter"/>
</dbReference>
<evidence type="ECO:0000256" key="2">
    <source>
        <dbReference type="ARBA" id="ARBA00022723"/>
    </source>
</evidence>
<dbReference type="InterPro" id="IPR001567">
    <property type="entry name" value="Pept_M3A_M3B_dom"/>
</dbReference>
<dbReference type="Proteomes" id="UP001190700">
    <property type="component" value="Unassembled WGS sequence"/>
</dbReference>
<dbReference type="Pfam" id="PF01432">
    <property type="entry name" value="Peptidase_M3"/>
    <property type="match status" value="1"/>
</dbReference>
<organism evidence="8 9">
    <name type="scientific">Cymbomonas tetramitiformis</name>
    <dbReference type="NCBI Taxonomy" id="36881"/>
    <lineage>
        <taxon>Eukaryota</taxon>
        <taxon>Viridiplantae</taxon>
        <taxon>Chlorophyta</taxon>
        <taxon>Pyramimonadophyceae</taxon>
        <taxon>Pyramimonadales</taxon>
        <taxon>Pyramimonadaceae</taxon>
        <taxon>Cymbomonas</taxon>
    </lineage>
</organism>
<evidence type="ECO:0000256" key="6">
    <source>
        <dbReference type="RuleBase" id="RU003435"/>
    </source>
</evidence>
<proteinExistence type="inferred from homology"/>
<keyword evidence="9" id="KW-1185">Reference proteome</keyword>
<keyword evidence="4 6" id="KW-0862">Zinc</keyword>
<evidence type="ECO:0000259" key="7">
    <source>
        <dbReference type="Pfam" id="PF01432"/>
    </source>
</evidence>
<evidence type="ECO:0000313" key="8">
    <source>
        <dbReference type="EMBL" id="KAK3265688.1"/>
    </source>
</evidence>
<dbReference type="GO" id="GO:0005739">
    <property type="term" value="C:mitochondrion"/>
    <property type="evidence" value="ECO:0007669"/>
    <property type="project" value="TreeGrafter"/>
</dbReference>
<dbReference type="GO" id="GO:0004222">
    <property type="term" value="F:metalloendopeptidase activity"/>
    <property type="evidence" value="ECO:0007669"/>
    <property type="project" value="InterPro"/>
</dbReference>
<dbReference type="PANTHER" id="PTHR11804">
    <property type="entry name" value="PROTEASE M3 THIMET OLIGOPEPTIDASE-RELATED"/>
    <property type="match status" value="1"/>
</dbReference>
<name>A0AAE0FU49_9CHLO</name>
<reference evidence="8 9" key="1">
    <citation type="journal article" date="2015" name="Genome Biol. Evol.">
        <title>Comparative Genomics of a Bacterivorous Green Alga Reveals Evolutionary Causalities and Consequences of Phago-Mixotrophic Mode of Nutrition.</title>
        <authorList>
            <person name="Burns J.A."/>
            <person name="Paasch A."/>
            <person name="Narechania A."/>
            <person name="Kim E."/>
        </authorList>
    </citation>
    <scope>NUCLEOTIDE SEQUENCE [LARGE SCALE GENOMIC DNA]</scope>
    <source>
        <strain evidence="8 9">PLY_AMNH</strain>
    </source>
</reference>
<evidence type="ECO:0000256" key="1">
    <source>
        <dbReference type="ARBA" id="ARBA00022670"/>
    </source>
</evidence>
<sequence length="123" mass="13888">MYHGWLFTPGWVRPQADKELQLLQSYKRRHLGLPPSSAAPSIRGWDRNFYSALAKREECGLDTRKLASYLPLASCLRGLSLIVERLYGIHLREVDLEPVRALFSLTLAPPAPPSLGSPHLEVR</sequence>
<dbReference type="Gene3D" id="1.10.1370.40">
    <property type="match status" value="1"/>
</dbReference>
<dbReference type="GO" id="GO:0006508">
    <property type="term" value="P:proteolysis"/>
    <property type="evidence" value="ECO:0007669"/>
    <property type="project" value="UniProtKB-KW"/>
</dbReference>
<comment type="cofactor">
    <cofactor evidence="6">
        <name>Zn(2+)</name>
        <dbReference type="ChEBI" id="CHEBI:29105"/>
    </cofactor>
    <text evidence="6">Binds 1 zinc ion.</text>
</comment>
<evidence type="ECO:0000256" key="5">
    <source>
        <dbReference type="ARBA" id="ARBA00023049"/>
    </source>
</evidence>
<gene>
    <name evidence="8" type="ORF">CYMTET_25650</name>
</gene>
<evidence type="ECO:0000256" key="4">
    <source>
        <dbReference type="ARBA" id="ARBA00022833"/>
    </source>
</evidence>
<accession>A0AAE0FU49</accession>
<comment type="similarity">
    <text evidence="6">Belongs to the peptidase M3 family.</text>
</comment>
<dbReference type="PANTHER" id="PTHR11804:SF79">
    <property type="entry name" value="MITOCHONDRIAL INTERMEDIATE PEPTIDASE"/>
    <property type="match status" value="1"/>
</dbReference>
<evidence type="ECO:0000313" key="9">
    <source>
        <dbReference type="Proteomes" id="UP001190700"/>
    </source>
</evidence>
<keyword evidence="5 6" id="KW-0482">Metalloprotease</keyword>